<protein>
    <submittedName>
        <fullName evidence="2 3">Uncharacterized protein</fullName>
    </submittedName>
</protein>
<evidence type="ECO:0000313" key="3">
    <source>
        <dbReference type="EnsemblMetazoa" id="PHUM200800-PA"/>
    </source>
</evidence>
<dbReference type="VEuPathDB" id="VectorBase:PHUM200800"/>
<reference evidence="2" key="2">
    <citation type="submission" date="2007-04" db="EMBL/GenBank/DDBJ databases">
        <title>The genome of the human body louse.</title>
        <authorList>
            <consortium name="The Human Body Louse Genome Consortium"/>
            <person name="Kirkness E."/>
            <person name="Walenz B."/>
            <person name="Hass B."/>
            <person name="Bruggner R."/>
            <person name="Strausberg R."/>
        </authorList>
    </citation>
    <scope>NUCLEOTIDE SEQUENCE</scope>
    <source>
        <strain evidence="2">USDA</strain>
    </source>
</reference>
<dbReference type="KEGG" id="phu:Phum_PHUM200800"/>
<dbReference type="EMBL" id="AAZO01002326">
    <property type="status" value="NOT_ANNOTATED_CDS"/>
    <property type="molecule type" value="Genomic_DNA"/>
</dbReference>
<feature type="compositionally biased region" description="Basic and acidic residues" evidence="1">
    <location>
        <begin position="12"/>
        <end position="49"/>
    </location>
</feature>
<feature type="region of interest" description="Disordered" evidence="1">
    <location>
        <begin position="1"/>
        <end position="55"/>
    </location>
</feature>
<dbReference type="InParanoid" id="E0VH41"/>
<accession>E0VH41</accession>
<proteinExistence type="predicted"/>
<keyword evidence="4" id="KW-1185">Reference proteome</keyword>
<evidence type="ECO:0000313" key="2">
    <source>
        <dbReference type="EMBL" id="EEB12697.1"/>
    </source>
</evidence>
<dbReference type="GeneID" id="8238480"/>
<dbReference type="AlphaFoldDB" id="E0VH41"/>
<evidence type="ECO:0000256" key="1">
    <source>
        <dbReference type="SAM" id="MobiDB-lite"/>
    </source>
</evidence>
<reference evidence="2" key="1">
    <citation type="submission" date="2007-04" db="EMBL/GenBank/DDBJ databases">
        <title>Annotation of Pediculus humanus corporis strain USDA.</title>
        <authorList>
            <person name="Kirkness E."/>
            <person name="Hannick L."/>
            <person name="Hass B."/>
            <person name="Bruggner R."/>
            <person name="Lawson D."/>
            <person name="Bidwell S."/>
            <person name="Joardar V."/>
            <person name="Caler E."/>
            <person name="Walenz B."/>
            <person name="Inman J."/>
            <person name="Schobel S."/>
            <person name="Galinsky K."/>
            <person name="Amedeo P."/>
            <person name="Strausberg R."/>
        </authorList>
    </citation>
    <scope>NUCLEOTIDE SEQUENCE</scope>
    <source>
        <strain evidence="2">USDA</strain>
    </source>
</reference>
<dbReference type="EMBL" id="DS235158">
    <property type="protein sequence ID" value="EEB12697.1"/>
    <property type="molecule type" value="Genomic_DNA"/>
</dbReference>
<dbReference type="EnsemblMetazoa" id="PHUM200800-RA">
    <property type="protein sequence ID" value="PHUM200800-PA"/>
    <property type="gene ID" value="PHUM200800"/>
</dbReference>
<dbReference type="Proteomes" id="UP000009046">
    <property type="component" value="Unassembled WGS sequence"/>
</dbReference>
<reference evidence="3" key="3">
    <citation type="submission" date="2020-05" db="UniProtKB">
        <authorList>
            <consortium name="EnsemblMetazoa"/>
        </authorList>
    </citation>
    <scope>IDENTIFICATION</scope>
    <source>
        <strain evidence="3">USDA</strain>
    </source>
</reference>
<gene>
    <name evidence="3" type="primary">8238480</name>
    <name evidence="2" type="ORF">Phum_PHUM200800</name>
</gene>
<evidence type="ECO:0000313" key="4">
    <source>
        <dbReference type="Proteomes" id="UP000009046"/>
    </source>
</evidence>
<dbReference type="HOGENOM" id="CLU_3034760_0_0_1"/>
<dbReference type="RefSeq" id="XP_002425435.1">
    <property type="nucleotide sequence ID" value="XM_002425390.1"/>
</dbReference>
<dbReference type="CTD" id="8238480"/>
<sequence length="55" mass="6116">MAPWPAQGNEPKAPDRNKTSDNRTVDNLKSKSEPPDDKKLVKGISKDDQPLPFGR</sequence>
<name>E0VH41_PEDHC</name>
<organism>
    <name type="scientific">Pediculus humanus subsp. corporis</name>
    <name type="common">Body louse</name>
    <dbReference type="NCBI Taxonomy" id="121224"/>
    <lineage>
        <taxon>Eukaryota</taxon>
        <taxon>Metazoa</taxon>
        <taxon>Ecdysozoa</taxon>
        <taxon>Arthropoda</taxon>
        <taxon>Hexapoda</taxon>
        <taxon>Insecta</taxon>
        <taxon>Pterygota</taxon>
        <taxon>Neoptera</taxon>
        <taxon>Paraneoptera</taxon>
        <taxon>Psocodea</taxon>
        <taxon>Troctomorpha</taxon>
        <taxon>Phthiraptera</taxon>
        <taxon>Anoplura</taxon>
        <taxon>Pediculidae</taxon>
        <taxon>Pediculus</taxon>
    </lineage>
</organism>